<feature type="transmembrane region" description="Helical" evidence="1">
    <location>
        <begin position="12"/>
        <end position="34"/>
    </location>
</feature>
<dbReference type="RefSeq" id="WP_068719661.1">
    <property type="nucleotide sequence ID" value="NZ_LWDV01000010.1"/>
</dbReference>
<dbReference type="AlphaFoldDB" id="A0A1C0A6I4"/>
<keyword evidence="3" id="KW-1185">Reference proteome</keyword>
<organism evidence="2 3">
    <name type="scientific">Orenia metallireducens</name>
    <dbReference type="NCBI Taxonomy" id="1413210"/>
    <lineage>
        <taxon>Bacteria</taxon>
        <taxon>Bacillati</taxon>
        <taxon>Bacillota</taxon>
        <taxon>Clostridia</taxon>
        <taxon>Halanaerobiales</taxon>
        <taxon>Halobacteroidaceae</taxon>
        <taxon>Orenia</taxon>
    </lineage>
</organism>
<sequence length="122" mass="13779">MNFVFTGLLASFLAFIINRYLVSIIGNQAIIYIIPIIEEILKTTLFYIFGGNLILVHLIFGIIEGIFDYLNNKVAALLAVLSHLLFAYITLTIWNLSNIVLAILTASLIHMAWNYLIGRFTI</sequence>
<name>A0A1C0A6I4_9FIRM</name>
<reference evidence="2 3" key="2">
    <citation type="submission" date="2016-08" db="EMBL/GenBank/DDBJ databases">
        <title>Orenia metallireducens sp. nov. strain Z6, a Novel Metal-reducing Firmicute from the Deep Subsurface.</title>
        <authorList>
            <person name="Maxim B.I."/>
            <person name="Kenneth K."/>
            <person name="Flynn T.M."/>
            <person name="Oloughlin E.J."/>
            <person name="Locke R.A."/>
            <person name="Weber J.R."/>
            <person name="Egan S.M."/>
            <person name="Mackie R.I."/>
            <person name="Cann I.K."/>
        </authorList>
    </citation>
    <scope>NUCLEOTIDE SEQUENCE [LARGE SCALE GENOMIC DNA]</scope>
    <source>
        <strain evidence="2 3">Z6</strain>
    </source>
</reference>
<protein>
    <recommendedName>
        <fullName evidence="4">CAAX protease self-immunity</fullName>
    </recommendedName>
</protein>
<dbReference type="EMBL" id="LWDV01000010">
    <property type="protein sequence ID" value="OCL25751.1"/>
    <property type="molecule type" value="Genomic_DNA"/>
</dbReference>
<accession>A0A1C0A6I4</accession>
<keyword evidence="1" id="KW-1133">Transmembrane helix</keyword>
<feature type="transmembrane region" description="Helical" evidence="1">
    <location>
        <begin position="46"/>
        <end position="67"/>
    </location>
</feature>
<proteinExistence type="predicted"/>
<gene>
    <name evidence="2" type="ORF">U472_15635</name>
</gene>
<evidence type="ECO:0000256" key="1">
    <source>
        <dbReference type="SAM" id="Phobius"/>
    </source>
</evidence>
<keyword evidence="1" id="KW-0812">Transmembrane</keyword>
<evidence type="ECO:0000313" key="3">
    <source>
        <dbReference type="Proteomes" id="UP000093514"/>
    </source>
</evidence>
<dbReference type="OrthoDB" id="1683367at2"/>
<dbReference type="Proteomes" id="UP000093514">
    <property type="component" value="Unassembled WGS sequence"/>
</dbReference>
<evidence type="ECO:0000313" key="2">
    <source>
        <dbReference type="EMBL" id="OCL25751.1"/>
    </source>
</evidence>
<comment type="caution">
    <text evidence="2">The sequence shown here is derived from an EMBL/GenBank/DDBJ whole genome shotgun (WGS) entry which is preliminary data.</text>
</comment>
<evidence type="ECO:0008006" key="4">
    <source>
        <dbReference type="Google" id="ProtNLM"/>
    </source>
</evidence>
<keyword evidence="1" id="KW-0472">Membrane</keyword>
<reference evidence="3" key="1">
    <citation type="submission" date="2016-07" db="EMBL/GenBank/DDBJ databases">
        <authorList>
            <person name="Florea S."/>
            <person name="Webb J.S."/>
            <person name="Jaromczyk J."/>
            <person name="Schardl C.L."/>
        </authorList>
    </citation>
    <scope>NUCLEOTIDE SEQUENCE [LARGE SCALE GENOMIC DNA]</scope>
    <source>
        <strain evidence="3">Z6</strain>
    </source>
</reference>